<dbReference type="InterPro" id="IPR053158">
    <property type="entry name" value="CapK_Type1_Caps_Biosynth"/>
</dbReference>
<proteinExistence type="predicted"/>
<dbReference type="RefSeq" id="WP_153684542.1">
    <property type="nucleotide sequence ID" value="NZ_WJIF01000004.1"/>
</dbReference>
<dbReference type="AlphaFoldDB" id="A0A6I2FDY8"/>
<dbReference type="EMBL" id="WJIF01000004">
    <property type="protein sequence ID" value="MRG60093.1"/>
    <property type="molecule type" value="Genomic_DNA"/>
</dbReference>
<evidence type="ECO:0000313" key="1">
    <source>
        <dbReference type="EMBL" id="MRG60093.1"/>
    </source>
</evidence>
<sequence length="454" mass="49946">MIRRLAFQAKLATVGRSSRAMLDRFRENDRMDPDALALATARRAVDHARFAMTHSAFYRDLYSSAGFSATDLEDPAAFGSLPIIEKSALREHFDDIRTDEADERTSAVSKTGGSTGLPLHILRDERFPARALEWRLFDWWRVDPWDDRGVITRHMLGGAAKLRHDLQWLPSRRVELDAFRITDDAVTEFVRRWNRLRPRFLLGYGGGVLDLARRLERLGLDFAAPDAIAVTAAPLTPGVRAEIESRLGAPCHDHYRSAEVPWIAGECTAHAGMHVFSDVRRVEIVDADDRPVPADVEGEVVVSDLTNRVFPIIRYRLGDVSALRSGACECGRPHPRLGAISGRASDAVRLPDGTTIAGALGHIFDSAPLSVRQFEIVQDADYSVTLRCIPGDLSEASVADGIRAGETLLRHATRGLVPVTVERVDEIPQVGGKMRFIRSAVPVPASSVPDGGAV</sequence>
<accession>A0A6I2FDY8</accession>
<reference evidence="1 2" key="1">
    <citation type="submission" date="2019-10" db="EMBL/GenBank/DDBJ databases">
        <authorList>
            <person name="Nie G."/>
            <person name="Ming H."/>
            <person name="Yi B."/>
        </authorList>
    </citation>
    <scope>NUCLEOTIDE SEQUENCE [LARGE SCALE GENOMIC DNA]</scope>
    <source>
        <strain evidence="1 2">CFH 90414</strain>
    </source>
</reference>
<gene>
    <name evidence="1" type="ORF">GE115_09445</name>
</gene>
<dbReference type="SUPFAM" id="SSF56801">
    <property type="entry name" value="Acetyl-CoA synthetase-like"/>
    <property type="match status" value="1"/>
</dbReference>
<evidence type="ECO:0008006" key="3">
    <source>
        <dbReference type="Google" id="ProtNLM"/>
    </source>
</evidence>
<keyword evidence="2" id="KW-1185">Reference proteome</keyword>
<dbReference type="InterPro" id="IPR042099">
    <property type="entry name" value="ANL_N_sf"/>
</dbReference>
<name>A0A6I2FDY8_9MICO</name>
<organism evidence="1 2">
    <name type="scientific">Agromyces agglutinans</name>
    <dbReference type="NCBI Taxonomy" id="2662258"/>
    <lineage>
        <taxon>Bacteria</taxon>
        <taxon>Bacillati</taxon>
        <taxon>Actinomycetota</taxon>
        <taxon>Actinomycetes</taxon>
        <taxon>Micrococcales</taxon>
        <taxon>Microbacteriaceae</taxon>
        <taxon>Agromyces</taxon>
    </lineage>
</organism>
<dbReference type="Gene3D" id="3.40.50.12780">
    <property type="entry name" value="N-terminal domain of ligase-like"/>
    <property type="match status" value="1"/>
</dbReference>
<dbReference type="PANTHER" id="PTHR36932:SF1">
    <property type="entry name" value="CAPSULAR POLYSACCHARIDE BIOSYNTHESIS PROTEIN"/>
    <property type="match status" value="1"/>
</dbReference>
<comment type="caution">
    <text evidence="1">The sequence shown here is derived from an EMBL/GenBank/DDBJ whole genome shotgun (WGS) entry which is preliminary data.</text>
</comment>
<protein>
    <recommendedName>
        <fullName evidence="3">Phenylacetate--CoA ligase family protein</fullName>
    </recommendedName>
</protein>
<evidence type="ECO:0000313" key="2">
    <source>
        <dbReference type="Proteomes" id="UP000431080"/>
    </source>
</evidence>
<dbReference type="PANTHER" id="PTHR36932">
    <property type="entry name" value="CAPSULAR POLYSACCHARIDE BIOSYNTHESIS PROTEIN"/>
    <property type="match status" value="1"/>
</dbReference>
<dbReference type="Proteomes" id="UP000431080">
    <property type="component" value="Unassembled WGS sequence"/>
</dbReference>